<keyword evidence="2" id="KW-0229">DNA integration</keyword>
<comment type="caution">
    <text evidence="9">The sequence shown here is derived from an EMBL/GenBank/DDBJ whole genome shotgun (WGS) entry which is preliminary data.</text>
</comment>
<dbReference type="Pfam" id="PF00589">
    <property type="entry name" value="Phage_integrase"/>
    <property type="match status" value="1"/>
</dbReference>
<dbReference type="Pfam" id="PF13356">
    <property type="entry name" value="Arm-DNA-bind_3"/>
    <property type="match status" value="1"/>
</dbReference>
<comment type="similarity">
    <text evidence="1">Belongs to the 'phage' integrase family.</text>
</comment>
<dbReference type="InterPro" id="IPR025166">
    <property type="entry name" value="Integrase_DNA_bind_dom"/>
</dbReference>
<dbReference type="Gene3D" id="3.30.160.390">
    <property type="entry name" value="Integrase, DNA-binding domain"/>
    <property type="match status" value="1"/>
</dbReference>
<evidence type="ECO:0000259" key="7">
    <source>
        <dbReference type="PROSITE" id="PS51898"/>
    </source>
</evidence>
<dbReference type="InterPro" id="IPR053876">
    <property type="entry name" value="Phage_int_M"/>
</dbReference>
<evidence type="ECO:0000256" key="1">
    <source>
        <dbReference type="ARBA" id="ARBA00008857"/>
    </source>
</evidence>
<evidence type="ECO:0000256" key="4">
    <source>
        <dbReference type="ARBA" id="ARBA00023172"/>
    </source>
</evidence>
<organism evidence="9 10">
    <name type="scientific">Lysobacter niastensis</name>
    <dbReference type="NCBI Taxonomy" id="380629"/>
    <lineage>
        <taxon>Bacteria</taxon>
        <taxon>Pseudomonadati</taxon>
        <taxon>Pseudomonadota</taxon>
        <taxon>Gammaproteobacteria</taxon>
        <taxon>Lysobacterales</taxon>
        <taxon>Lysobacteraceae</taxon>
        <taxon>Lysobacter</taxon>
    </lineage>
</organism>
<dbReference type="Gene3D" id="1.10.443.10">
    <property type="entry name" value="Intergrase catalytic core"/>
    <property type="match status" value="1"/>
</dbReference>
<dbReference type="PROSITE" id="PS51898">
    <property type="entry name" value="TYR_RECOMBINASE"/>
    <property type="match status" value="1"/>
</dbReference>
<keyword evidence="10" id="KW-1185">Reference proteome</keyword>
<keyword evidence="3 5" id="KW-0238">DNA-binding</keyword>
<protein>
    <submittedName>
        <fullName evidence="9">Integrase</fullName>
    </submittedName>
</protein>
<dbReference type="InterPro" id="IPR044068">
    <property type="entry name" value="CB"/>
</dbReference>
<gene>
    <name evidence="9" type="ORF">J2X06_001750</name>
</gene>
<dbReference type="InterPro" id="IPR050808">
    <property type="entry name" value="Phage_Integrase"/>
</dbReference>
<dbReference type="InterPro" id="IPR002104">
    <property type="entry name" value="Integrase_catalytic"/>
</dbReference>
<feature type="compositionally biased region" description="Low complexity" evidence="6">
    <location>
        <begin position="7"/>
        <end position="21"/>
    </location>
</feature>
<feature type="region of interest" description="Disordered" evidence="6">
    <location>
        <begin position="1"/>
        <end position="21"/>
    </location>
</feature>
<dbReference type="EMBL" id="JAVDVY010000001">
    <property type="protein sequence ID" value="MDR7134566.1"/>
    <property type="molecule type" value="Genomic_DNA"/>
</dbReference>
<evidence type="ECO:0000256" key="3">
    <source>
        <dbReference type="ARBA" id="ARBA00023125"/>
    </source>
</evidence>
<dbReference type="InterPro" id="IPR010998">
    <property type="entry name" value="Integrase_recombinase_N"/>
</dbReference>
<evidence type="ECO:0000313" key="9">
    <source>
        <dbReference type="EMBL" id="MDR7134566.1"/>
    </source>
</evidence>
<dbReference type="InterPro" id="IPR011010">
    <property type="entry name" value="DNA_brk_join_enz"/>
</dbReference>
<dbReference type="SUPFAM" id="SSF56349">
    <property type="entry name" value="DNA breaking-rejoining enzymes"/>
    <property type="match status" value="1"/>
</dbReference>
<dbReference type="CDD" id="cd00801">
    <property type="entry name" value="INT_P4_C"/>
    <property type="match status" value="1"/>
</dbReference>
<dbReference type="Pfam" id="PF22022">
    <property type="entry name" value="Phage_int_M"/>
    <property type="match status" value="1"/>
</dbReference>
<name>A0ABU1WAN2_9GAMM</name>
<proteinExistence type="inferred from homology"/>
<keyword evidence="4" id="KW-0233">DNA recombination</keyword>
<dbReference type="InterPro" id="IPR038488">
    <property type="entry name" value="Integrase_DNA-bd_sf"/>
</dbReference>
<evidence type="ECO:0000256" key="2">
    <source>
        <dbReference type="ARBA" id="ARBA00022908"/>
    </source>
</evidence>
<accession>A0ABU1WAN2</accession>
<reference evidence="9 10" key="1">
    <citation type="submission" date="2023-07" db="EMBL/GenBank/DDBJ databases">
        <title>Sorghum-associated microbial communities from plants grown in Nebraska, USA.</title>
        <authorList>
            <person name="Schachtman D."/>
        </authorList>
    </citation>
    <scope>NUCLEOTIDE SEQUENCE [LARGE SCALE GENOMIC DNA]</scope>
    <source>
        <strain evidence="9 10">BE198</strain>
    </source>
</reference>
<dbReference type="RefSeq" id="WP_310060947.1">
    <property type="nucleotide sequence ID" value="NZ_JAVDVY010000001.1"/>
</dbReference>
<dbReference type="InterPro" id="IPR013762">
    <property type="entry name" value="Integrase-like_cat_sf"/>
</dbReference>
<dbReference type="PROSITE" id="PS51900">
    <property type="entry name" value="CB"/>
    <property type="match status" value="1"/>
</dbReference>
<dbReference type="PANTHER" id="PTHR30629">
    <property type="entry name" value="PROPHAGE INTEGRASE"/>
    <property type="match status" value="1"/>
</dbReference>
<evidence type="ECO:0000256" key="5">
    <source>
        <dbReference type="PROSITE-ProRule" id="PRU01248"/>
    </source>
</evidence>
<dbReference type="Proteomes" id="UP001251524">
    <property type="component" value="Unassembled WGS sequence"/>
</dbReference>
<evidence type="ECO:0000313" key="10">
    <source>
        <dbReference type="Proteomes" id="UP001251524"/>
    </source>
</evidence>
<feature type="domain" description="Tyr recombinase" evidence="7">
    <location>
        <begin position="236"/>
        <end position="425"/>
    </location>
</feature>
<evidence type="ECO:0000259" key="8">
    <source>
        <dbReference type="PROSITE" id="PS51900"/>
    </source>
</evidence>
<dbReference type="PANTHER" id="PTHR30629:SF2">
    <property type="entry name" value="PROPHAGE INTEGRASE INTS-RELATED"/>
    <property type="match status" value="1"/>
</dbReference>
<evidence type="ECO:0000256" key="6">
    <source>
        <dbReference type="SAM" id="MobiDB-lite"/>
    </source>
</evidence>
<feature type="domain" description="Core-binding (CB)" evidence="8">
    <location>
        <begin position="124"/>
        <end position="208"/>
    </location>
</feature>
<sequence length="438" mass="48796">MARRPAKSSSRPAPARRTPAPGIRYTQALTDRAIAKIKDVGIYPDGAGLALHRLPGGTLSWRWRYRLNGKAGIFVLGTYPDMSLAKARAAREDAEEDVEAGRRPILRRREATIAAAEEKRGAEATLGALVEKWFATAAAEQGTWSESHRDKTRGRIDNHIKPTGLWTTPIALVRVADIATLLDRLYAKAPDTANKVRQILSGTFRYAAARGLVESDPVATTRLGSGMRRKRASRKNLPAVTDLAKIAAILRKIEMAQASWKVRGALRLMAFTAARPGRAVAARWSEFRLEGKDPTWTIPRELQKNKADERGDHVIPLAPEVARWLRTLPRDGEFVFPEPTNKRRHVTLEAPSKLLRTSLGLADVHTPHGFRSALSTLANQASHADGSRRFDRDDIEHVLDHEIQSETVRAYDRKRALPRLRVILEWWASTLSQAMETA</sequence>
<dbReference type="Gene3D" id="1.10.150.130">
    <property type="match status" value="1"/>
</dbReference>